<dbReference type="SUPFAM" id="SSF54211">
    <property type="entry name" value="Ribosomal protein S5 domain 2-like"/>
    <property type="match status" value="1"/>
</dbReference>
<comment type="caution">
    <text evidence="5">Lacks conserved residue(s) required for the propagation of feature annotation.</text>
</comment>
<dbReference type="PROSITE" id="PS00298">
    <property type="entry name" value="HSP90"/>
    <property type="match status" value="1"/>
</dbReference>
<dbReference type="PANTHER" id="PTHR11528">
    <property type="entry name" value="HEAT SHOCK PROTEIN 90 FAMILY MEMBER"/>
    <property type="match status" value="1"/>
</dbReference>
<comment type="caution">
    <text evidence="7">The sequence shown here is derived from an EMBL/GenBank/DDBJ whole genome shotgun (WGS) entry which is preliminary data.</text>
</comment>
<organism evidence="7 8">
    <name type="scientific">Metabacillus malikii</name>
    <dbReference type="NCBI Taxonomy" id="1504265"/>
    <lineage>
        <taxon>Bacteria</taxon>
        <taxon>Bacillati</taxon>
        <taxon>Bacillota</taxon>
        <taxon>Bacilli</taxon>
        <taxon>Bacillales</taxon>
        <taxon>Bacillaceae</taxon>
        <taxon>Metabacillus</taxon>
    </lineage>
</organism>
<evidence type="ECO:0000256" key="2">
    <source>
        <dbReference type="ARBA" id="ARBA00022741"/>
    </source>
</evidence>
<keyword evidence="5" id="KW-0346">Stress response</keyword>
<dbReference type="Gene3D" id="3.40.50.11260">
    <property type="match status" value="1"/>
</dbReference>
<evidence type="ECO:0000313" key="8">
    <source>
        <dbReference type="Proteomes" id="UP001234495"/>
    </source>
</evidence>
<dbReference type="InterPro" id="IPR036890">
    <property type="entry name" value="HATPase_C_sf"/>
</dbReference>
<dbReference type="SUPFAM" id="SSF110942">
    <property type="entry name" value="HSP90 C-terminal domain"/>
    <property type="match status" value="1"/>
</dbReference>
<dbReference type="PIRSF" id="PIRSF002583">
    <property type="entry name" value="Hsp90"/>
    <property type="match status" value="1"/>
</dbReference>
<dbReference type="Pfam" id="PF13589">
    <property type="entry name" value="HATPase_c_3"/>
    <property type="match status" value="1"/>
</dbReference>
<dbReference type="CDD" id="cd16927">
    <property type="entry name" value="HATPase_Hsp90-like"/>
    <property type="match status" value="1"/>
</dbReference>
<proteinExistence type="inferred from homology"/>
<evidence type="ECO:0000256" key="3">
    <source>
        <dbReference type="ARBA" id="ARBA00022840"/>
    </source>
</evidence>
<dbReference type="SUPFAM" id="SSF55874">
    <property type="entry name" value="ATPase domain of HSP90 chaperone/DNA topoisomerase II/histidine kinase"/>
    <property type="match status" value="1"/>
</dbReference>
<dbReference type="Gene3D" id="3.30.230.80">
    <property type="match status" value="1"/>
</dbReference>
<dbReference type="PRINTS" id="PR00775">
    <property type="entry name" value="HEATSHOCK90"/>
</dbReference>
<keyword evidence="4 5" id="KW-0143">Chaperone</keyword>
<dbReference type="NCBIfam" id="NF003555">
    <property type="entry name" value="PRK05218.1"/>
    <property type="match status" value="1"/>
</dbReference>
<sequence>MAKKQFKAESKRLLEMMINSIYSQREVFLRELISNASDAIDKIYYKALTDDSLTFDQDSYYIKVTPNKDNRTLTITDTGIGMTKEELETNLGTIAKSGSLSFKNENEIKDGHDIIGQFGVGFYAAFMVADVVTVVSKALGSDEAYKWESTGADGYTLEVVEKETVGTEITLKIKENTEDDQYDEFLEEYRLKEIIKKYSDFIRYPIKMDVKGQRPKADSEENELEEYEEEQTINSMVPIWRKNKSELTDEDYANFYQEKRYGFDKPLKHIHISVDGTIRYNAILYIPETTPFDYYSKEYEKGLELYSNGVLIMNKCADLLPDYFSFVKGMVDSEDLSLNISREMLQHDRQLSLIAKNIGKKIKNELKSLLKNEREKYEKFYKSFGRQIKFGVYNDFGANKDLLQDLLMFHSSKEKKQVTLDEYVSRMPEDQKYIYYATGESIERIDKLPQTELVADKGYEILYFTEDIDEFAIKMIMSYKEKEFKSVSSGDLGIEDEESKKQTEEENNENKELFDYMKNILKDKVKDVRISKRLKNHPVCLTADGEVTIEMEKILNAMPDNQNVKADKVLEINMNHDVFKSLKTAFENDKEKLDLYTNLLYNQALLIEGLPIQDPVEFTNDMCKVMV</sequence>
<evidence type="ECO:0000313" key="7">
    <source>
        <dbReference type="EMBL" id="MDQ0232037.1"/>
    </source>
</evidence>
<reference evidence="7 8" key="1">
    <citation type="submission" date="2023-07" db="EMBL/GenBank/DDBJ databases">
        <title>Genomic Encyclopedia of Type Strains, Phase IV (KMG-IV): sequencing the most valuable type-strain genomes for metagenomic binning, comparative biology and taxonomic classification.</title>
        <authorList>
            <person name="Goeker M."/>
        </authorList>
    </citation>
    <scope>NUCLEOTIDE SEQUENCE [LARGE SCALE GENOMIC DNA]</scope>
    <source>
        <strain evidence="7 8">DSM 29005</strain>
    </source>
</reference>
<keyword evidence="2 5" id="KW-0547">Nucleotide-binding</keyword>
<feature type="region of interest" description="Disordered" evidence="6">
    <location>
        <begin position="490"/>
        <end position="509"/>
    </location>
</feature>
<dbReference type="Pfam" id="PF00183">
    <property type="entry name" value="HSP90"/>
    <property type="match status" value="1"/>
</dbReference>
<evidence type="ECO:0000256" key="5">
    <source>
        <dbReference type="HAMAP-Rule" id="MF_00505"/>
    </source>
</evidence>
<dbReference type="RefSeq" id="WP_307344007.1">
    <property type="nucleotide sequence ID" value="NZ_JAUSUD010000017.1"/>
</dbReference>
<keyword evidence="5" id="KW-0963">Cytoplasm</keyword>
<keyword evidence="3 5" id="KW-0067">ATP-binding</keyword>
<name>A0ABT9ZIE7_9BACI</name>
<dbReference type="InterPro" id="IPR037196">
    <property type="entry name" value="HSP90_C"/>
</dbReference>
<dbReference type="Gene3D" id="1.20.120.790">
    <property type="entry name" value="Heat shock protein 90, C-terminal domain"/>
    <property type="match status" value="1"/>
</dbReference>
<keyword evidence="8" id="KW-1185">Reference proteome</keyword>
<dbReference type="InterPro" id="IPR019805">
    <property type="entry name" value="Heat_shock_protein_90_CS"/>
</dbReference>
<feature type="compositionally biased region" description="Basic and acidic residues" evidence="6">
    <location>
        <begin position="498"/>
        <end position="509"/>
    </location>
</feature>
<comment type="subunit">
    <text evidence="5">Homodimer.</text>
</comment>
<dbReference type="InterPro" id="IPR020575">
    <property type="entry name" value="Hsp90_N"/>
</dbReference>
<comment type="similarity">
    <text evidence="1 5">Belongs to the heat shock protein 90 family.</text>
</comment>
<evidence type="ECO:0000256" key="1">
    <source>
        <dbReference type="ARBA" id="ARBA00008239"/>
    </source>
</evidence>
<gene>
    <name evidence="5" type="primary">htpG</name>
    <name evidence="7" type="ORF">J2S19_003322</name>
</gene>
<dbReference type="EMBL" id="JAUSUD010000017">
    <property type="protein sequence ID" value="MDQ0232037.1"/>
    <property type="molecule type" value="Genomic_DNA"/>
</dbReference>
<accession>A0ABT9ZIE7</accession>
<feature type="region of interest" description="A; substrate-binding" evidence="5">
    <location>
        <begin position="1"/>
        <end position="342"/>
    </location>
</feature>
<dbReference type="Gene3D" id="3.30.565.10">
    <property type="entry name" value="Histidine kinase-like ATPase, C-terminal domain"/>
    <property type="match status" value="1"/>
</dbReference>
<dbReference type="InterPro" id="IPR020568">
    <property type="entry name" value="Ribosomal_Su5_D2-typ_SF"/>
</dbReference>
<evidence type="ECO:0000256" key="6">
    <source>
        <dbReference type="SAM" id="MobiDB-lite"/>
    </source>
</evidence>
<evidence type="ECO:0000256" key="4">
    <source>
        <dbReference type="ARBA" id="ARBA00023186"/>
    </source>
</evidence>
<comment type="subcellular location">
    <subcellularLocation>
        <location evidence="5">Cytoplasm</location>
    </subcellularLocation>
</comment>
<dbReference type="Proteomes" id="UP001234495">
    <property type="component" value="Unassembled WGS sequence"/>
</dbReference>
<feature type="region of interest" description="C" evidence="5">
    <location>
        <begin position="554"/>
        <end position="627"/>
    </location>
</feature>
<dbReference type="InterPro" id="IPR001404">
    <property type="entry name" value="Hsp90_fam"/>
</dbReference>
<comment type="function">
    <text evidence="5">Molecular chaperone. Has ATPase activity.</text>
</comment>
<protein>
    <recommendedName>
        <fullName evidence="5">Chaperone protein HtpG</fullName>
    </recommendedName>
    <alternativeName>
        <fullName evidence="5">Heat shock protein HtpG</fullName>
    </alternativeName>
    <alternativeName>
        <fullName evidence="5">High temperature protein G</fullName>
    </alternativeName>
</protein>
<dbReference type="HAMAP" id="MF_00505">
    <property type="entry name" value="HSP90"/>
    <property type="match status" value="1"/>
</dbReference>